<dbReference type="PANTHER" id="PTHR43101">
    <property type="entry name" value="BETA-FRUCTOSIDASE"/>
    <property type="match status" value="1"/>
</dbReference>
<dbReference type="KEGG" id="eha:Ethha_0826"/>
<comment type="pathway">
    <text evidence="1 9">Glycan biosynthesis; sucrose metabolism.</text>
</comment>
<dbReference type="eggNOG" id="COG1621">
    <property type="taxonomic scope" value="Bacteria"/>
</dbReference>
<accession>E6U328</accession>
<protein>
    <recommendedName>
        <fullName evidence="4 8">Sucrose-6-phosphate hydrolase</fullName>
        <ecNumber evidence="3 8">3.2.1.26</ecNumber>
    </recommendedName>
    <alternativeName>
        <fullName evidence="7 9">Invertase</fullName>
    </alternativeName>
</protein>
<name>E6U328_ETHHY</name>
<evidence type="ECO:0000313" key="13">
    <source>
        <dbReference type="Proteomes" id="UP000001551"/>
    </source>
</evidence>
<evidence type="ECO:0000256" key="3">
    <source>
        <dbReference type="ARBA" id="ARBA00012758"/>
    </source>
</evidence>
<comment type="function">
    <text evidence="9">Enables the bacterium to metabolize sucrose as a sole carbon source.</text>
</comment>
<comment type="subcellular location">
    <subcellularLocation>
        <location evidence="9">Cytoplasm</location>
    </subcellularLocation>
</comment>
<sequence length="486" mass="55332">MSSRTLPRSFPKKELLMSYKPLYHIFSDGAFLNDPNGLLYENGQYHVFYQWNPSYPGGKRVGWAHRCSTDLIHWTELPPALLPDNWYDRCGCYSGSAVMKDGKIHLLYTGNVRDDGCERETYQCLAASDDGEHFTKYAGNPLLSGPAAGYTAHFRDPKVFADQNGYAFVLGAQTTDEHGRALLYRSPDLLSWKLDGALQFDDPELDDFGYMWECPNLFELPDAATLQKHAVLLFCPQGLKPWGMRFRNRYQCGYIVAPRTFNGTGAFIGGSAFEEIDRGFEFYAPQIFSAGKRTLMIGWMGMPEEEDQPSAQENWMHCLTVPRTVWMENRKLFQWPVEELDGLHGEKQSISLLPLENEAAKLPDFSGACYDMRLTFDTTRAQSLTLSLRQSEQQEIRITFADSVLRIDRSRSAYAPGDPVREVRLRHPEKLDLRILSDRSAMEIYVNGGEEVFSLRCYLEEDAVHTHVGIQGKAVLTKGEFYPMHA</sequence>
<feature type="domain" description="Glycosyl hydrolase family 32 C-terminal" evidence="11">
    <location>
        <begin position="356"/>
        <end position="468"/>
    </location>
</feature>
<dbReference type="InterPro" id="IPR051214">
    <property type="entry name" value="GH32_Enzymes"/>
</dbReference>
<dbReference type="PANTHER" id="PTHR43101:SF1">
    <property type="entry name" value="BETA-FRUCTOSIDASE"/>
    <property type="match status" value="1"/>
</dbReference>
<evidence type="ECO:0000256" key="5">
    <source>
        <dbReference type="ARBA" id="ARBA00022801"/>
    </source>
</evidence>
<organism evidence="12 13">
    <name type="scientific">Ethanoligenens harbinense (strain DSM 18485 / JCM 12961 / CGMCC 1.5033 / YUAN-3)</name>
    <dbReference type="NCBI Taxonomy" id="663278"/>
    <lineage>
        <taxon>Bacteria</taxon>
        <taxon>Bacillati</taxon>
        <taxon>Bacillota</taxon>
        <taxon>Clostridia</taxon>
        <taxon>Eubacteriales</taxon>
        <taxon>Oscillospiraceae</taxon>
        <taxon>Ethanoligenens</taxon>
    </lineage>
</organism>
<evidence type="ECO:0000259" key="10">
    <source>
        <dbReference type="Pfam" id="PF00251"/>
    </source>
</evidence>
<dbReference type="Pfam" id="PF00251">
    <property type="entry name" value="Glyco_hydro_32N"/>
    <property type="match status" value="1"/>
</dbReference>
<comment type="catalytic activity">
    <reaction evidence="8">
        <text>Hydrolysis of terminal non-reducing beta-D-fructofuranoside residues in beta-D-fructofuranosides.</text>
        <dbReference type="EC" id="3.2.1.26"/>
    </reaction>
</comment>
<reference evidence="12 13" key="1">
    <citation type="submission" date="2010-12" db="EMBL/GenBank/DDBJ databases">
        <title>Complete sequence of Ethanoligenens harbinense YUAN-3.</title>
        <authorList>
            <person name="Lucas S."/>
            <person name="Copeland A."/>
            <person name="Lapidus A."/>
            <person name="Cheng J.-F."/>
            <person name="Bruce D."/>
            <person name="Goodwin L."/>
            <person name="Pitluck S."/>
            <person name="Chertkov O."/>
            <person name="Misra M."/>
            <person name="Detter J.C."/>
            <person name="Han C."/>
            <person name="Tapia R."/>
            <person name="Land M."/>
            <person name="Hauser L."/>
            <person name="Jeffries C."/>
            <person name="Kyrpides N."/>
            <person name="Ivanova N."/>
            <person name="Mikhailova N."/>
            <person name="Wang A."/>
            <person name="Mouttaki H."/>
            <person name="He Z."/>
            <person name="Zhou J."/>
            <person name="Hemme C.L."/>
            <person name="Woyke T."/>
        </authorList>
    </citation>
    <scope>NUCLEOTIDE SEQUENCE [LARGE SCALE GENOMIC DNA]</scope>
    <source>
        <strain evidence="13">DSM 18485 / JCM 12961 / CGMCC 1.5033 / YUAN-3</strain>
    </source>
</reference>
<dbReference type="GO" id="GO:0005985">
    <property type="term" value="P:sucrose metabolic process"/>
    <property type="evidence" value="ECO:0007669"/>
    <property type="project" value="UniProtKB-UniPathway"/>
</dbReference>
<evidence type="ECO:0000256" key="9">
    <source>
        <dbReference type="RuleBase" id="RU365015"/>
    </source>
</evidence>
<dbReference type="Proteomes" id="UP000001551">
    <property type="component" value="Chromosome"/>
</dbReference>
<keyword evidence="13" id="KW-1185">Reference proteome</keyword>
<dbReference type="GO" id="GO:0004564">
    <property type="term" value="F:beta-fructofuranosidase activity"/>
    <property type="evidence" value="ECO:0007669"/>
    <property type="project" value="UniProtKB-EC"/>
</dbReference>
<evidence type="ECO:0000256" key="2">
    <source>
        <dbReference type="ARBA" id="ARBA00009902"/>
    </source>
</evidence>
<evidence type="ECO:0000256" key="4">
    <source>
        <dbReference type="ARBA" id="ARBA00019623"/>
    </source>
</evidence>
<evidence type="ECO:0000259" key="11">
    <source>
        <dbReference type="Pfam" id="PF08244"/>
    </source>
</evidence>
<dbReference type="EMBL" id="CP002400">
    <property type="protein sequence ID" value="ADU26395.1"/>
    <property type="molecule type" value="Genomic_DNA"/>
</dbReference>
<dbReference type="HOGENOM" id="CLU_001528_7_1_9"/>
<dbReference type="SUPFAM" id="SSF75005">
    <property type="entry name" value="Arabinanase/levansucrase/invertase"/>
    <property type="match status" value="1"/>
</dbReference>
<dbReference type="NCBIfam" id="TIGR01322">
    <property type="entry name" value="scrB_fam"/>
    <property type="match status" value="1"/>
</dbReference>
<dbReference type="InterPro" id="IPR013189">
    <property type="entry name" value="Glyco_hydro_32_C"/>
</dbReference>
<dbReference type="SUPFAM" id="SSF49899">
    <property type="entry name" value="Concanavalin A-like lectins/glucanases"/>
    <property type="match status" value="1"/>
</dbReference>
<dbReference type="InterPro" id="IPR023296">
    <property type="entry name" value="Glyco_hydro_beta-prop_sf"/>
</dbReference>
<keyword evidence="9" id="KW-0963">Cytoplasm</keyword>
<keyword evidence="6 8" id="KW-0326">Glycosidase</keyword>
<proteinExistence type="inferred from homology"/>
<dbReference type="SMART" id="SM00640">
    <property type="entry name" value="Glyco_32"/>
    <property type="match status" value="1"/>
</dbReference>
<dbReference type="InterPro" id="IPR013320">
    <property type="entry name" value="ConA-like_dom_sf"/>
</dbReference>
<gene>
    <name evidence="12" type="ordered locus">Ethha_0826</name>
</gene>
<dbReference type="InterPro" id="IPR006232">
    <property type="entry name" value="Suc6P_hydrolase"/>
</dbReference>
<dbReference type="Gene3D" id="2.115.10.20">
    <property type="entry name" value="Glycosyl hydrolase domain, family 43"/>
    <property type="match status" value="1"/>
</dbReference>
<dbReference type="Gene3D" id="2.60.120.560">
    <property type="entry name" value="Exo-inulinase, domain 1"/>
    <property type="match status" value="1"/>
</dbReference>
<dbReference type="AlphaFoldDB" id="E6U328"/>
<evidence type="ECO:0000313" key="12">
    <source>
        <dbReference type="EMBL" id="ADU26395.1"/>
    </source>
</evidence>
<dbReference type="UniPathway" id="UPA00238"/>
<dbReference type="Pfam" id="PF08244">
    <property type="entry name" value="Glyco_hydro_32C"/>
    <property type="match status" value="1"/>
</dbReference>
<feature type="domain" description="Glycosyl hydrolase family 32 N-terminal" evidence="10">
    <location>
        <begin position="24"/>
        <end position="336"/>
    </location>
</feature>
<dbReference type="CDD" id="cd18623">
    <property type="entry name" value="GH32_ScrB-like"/>
    <property type="match status" value="1"/>
</dbReference>
<evidence type="ECO:0000256" key="1">
    <source>
        <dbReference type="ARBA" id="ARBA00004914"/>
    </source>
</evidence>
<evidence type="ECO:0000256" key="6">
    <source>
        <dbReference type="ARBA" id="ARBA00023295"/>
    </source>
</evidence>
<dbReference type="EC" id="3.2.1.26" evidence="3 8"/>
<dbReference type="STRING" id="663278.Ethha_0826"/>
<comment type="similarity">
    <text evidence="2 8">Belongs to the glycosyl hydrolase 32 family.</text>
</comment>
<dbReference type="InterPro" id="IPR001362">
    <property type="entry name" value="Glyco_hydro_32"/>
</dbReference>
<dbReference type="InterPro" id="IPR013148">
    <property type="entry name" value="Glyco_hydro_32_N"/>
</dbReference>
<dbReference type="GO" id="GO:0005737">
    <property type="term" value="C:cytoplasm"/>
    <property type="evidence" value="ECO:0007669"/>
    <property type="project" value="UniProtKB-SubCell"/>
</dbReference>
<evidence type="ECO:0000256" key="8">
    <source>
        <dbReference type="RuleBase" id="RU362110"/>
    </source>
</evidence>
<evidence type="ECO:0000256" key="7">
    <source>
        <dbReference type="ARBA" id="ARBA00033367"/>
    </source>
</evidence>
<keyword evidence="9" id="KW-0119">Carbohydrate metabolism</keyword>
<keyword evidence="5 8" id="KW-0378">Hydrolase</keyword>